<sequence length="133" mass="15135">MTKLLQEGVKQTTRPTKNITTLRRDLKSHNNDHWPARLHSINDLDHLRDIAQNRSDWKHLTTAEGRSANGKRFASARAMQRPSDQPRQRPSNNNNNDDNDDNGDADGDDDDDDNDDDGDDENNNDNNNINSNC</sequence>
<dbReference type="Proteomes" id="UP000762676">
    <property type="component" value="Unassembled WGS sequence"/>
</dbReference>
<protein>
    <submittedName>
        <fullName evidence="2">Uncharacterized protein</fullName>
    </submittedName>
</protein>
<accession>A0AAV4ID06</accession>
<name>A0AAV4ID06_9GAST</name>
<feature type="compositionally biased region" description="Polar residues" evidence="1">
    <location>
        <begin position="82"/>
        <end position="91"/>
    </location>
</feature>
<dbReference type="AlphaFoldDB" id="A0AAV4ID06"/>
<comment type="caution">
    <text evidence="2">The sequence shown here is derived from an EMBL/GenBank/DDBJ whole genome shotgun (WGS) entry which is preliminary data.</text>
</comment>
<evidence type="ECO:0000256" key="1">
    <source>
        <dbReference type="SAM" id="MobiDB-lite"/>
    </source>
</evidence>
<feature type="compositionally biased region" description="Low complexity" evidence="1">
    <location>
        <begin position="124"/>
        <end position="133"/>
    </location>
</feature>
<feature type="region of interest" description="Disordered" evidence="1">
    <location>
        <begin position="58"/>
        <end position="133"/>
    </location>
</feature>
<proteinExistence type="predicted"/>
<dbReference type="EMBL" id="BMAT01013151">
    <property type="protein sequence ID" value="GFS06486.1"/>
    <property type="molecule type" value="Genomic_DNA"/>
</dbReference>
<keyword evidence="3" id="KW-1185">Reference proteome</keyword>
<organism evidence="2 3">
    <name type="scientific">Elysia marginata</name>
    <dbReference type="NCBI Taxonomy" id="1093978"/>
    <lineage>
        <taxon>Eukaryota</taxon>
        <taxon>Metazoa</taxon>
        <taxon>Spiralia</taxon>
        <taxon>Lophotrochozoa</taxon>
        <taxon>Mollusca</taxon>
        <taxon>Gastropoda</taxon>
        <taxon>Heterobranchia</taxon>
        <taxon>Euthyneura</taxon>
        <taxon>Panpulmonata</taxon>
        <taxon>Sacoglossa</taxon>
        <taxon>Placobranchoidea</taxon>
        <taxon>Plakobranchidae</taxon>
        <taxon>Elysia</taxon>
    </lineage>
</organism>
<reference evidence="2 3" key="1">
    <citation type="journal article" date="2021" name="Elife">
        <title>Chloroplast acquisition without the gene transfer in kleptoplastic sea slugs, Plakobranchus ocellatus.</title>
        <authorList>
            <person name="Maeda T."/>
            <person name="Takahashi S."/>
            <person name="Yoshida T."/>
            <person name="Shimamura S."/>
            <person name="Takaki Y."/>
            <person name="Nagai Y."/>
            <person name="Toyoda A."/>
            <person name="Suzuki Y."/>
            <person name="Arimoto A."/>
            <person name="Ishii H."/>
            <person name="Satoh N."/>
            <person name="Nishiyama T."/>
            <person name="Hasebe M."/>
            <person name="Maruyama T."/>
            <person name="Minagawa J."/>
            <person name="Obokata J."/>
            <person name="Shigenobu S."/>
        </authorList>
    </citation>
    <scope>NUCLEOTIDE SEQUENCE [LARGE SCALE GENOMIC DNA]</scope>
</reference>
<evidence type="ECO:0000313" key="2">
    <source>
        <dbReference type="EMBL" id="GFS06486.1"/>
    </source>
</evidence>
<feature type="compositionally biased region" description="Acidic residues" evidence="1">
    <location>
        <begin position="97"/>
        <end position="123"/>
    </location>
</feature>
<gene>
    <name evidence="2" type="ORF">ElyMa_006545100</name>
</gene>
<evidence type="ECO:0000313" key="3">
    <source>
        <dbReference type="Proteomes" id="UP000762676"/>
    </source>
</evidence>